<name>A0ABW0KC00_9BACL</name>
<dbReference type="RefSeq" id="WP_270878842.1">
    <property type="nucleotide sequence ID" value="NZ_JBHSMJ010000029.1"/>
</dbReference>
<reference evidence="9" key="1">
    <citation type="journal article" date="2019" name="Int. J. Syst. Evol. Microbiol.">
        <title>The Global Catalogue of Microorganisms (GCM) 10K type strain sequencing project: providing services to taxonomists for standard genome sequencing and annotation.</title>
        <authorList>
            <consortium name="The Broad Institute Genomics Platform"/>
            <consortium name="The Broad Institute Genome Sequencing Center for Infectious Disease"/>
            <person name="Wu L."/>
            <person name="Ma J."/>
        </authorList>
    </citation>
    <scope>NUCLEOTIDE SEQUENCE [LARGE SCALE GENOMIC DNA]</scope>
    <source>
        <strain evidence="9">KACC 11904</strain>
    </source>
</reference>
<protein>
    <submittedName>
        <fullName evidence="8">FtsX-like permease family protein</fullName>
    </submittedName>
</protein>
<feature type="transmembrane region" description="Helical" evidence="6">
    <location>
        <begin position="147"/>
        <end position="176"/>
    </location>
</feature>
<keyword evidence="5 6" id="KW-0472">Membrane</keyword>
<dbReference type="InterPro" id="IPR027022">
    <property type="entry name" value="ABC_permease_BceB-typ"/>
</dbReference>
<feature type="transmembrane region" description="Helical" evidence="6">
    <location>
        <begin position="18"/>
        <end position="38"/>
    </location>
</feature>
<feature type="transmembrane region" description="Helical" evidence="6">
    <location>
        <begin position="614"/>
        <end position="633"/>
    </location>
</feature>
<evidence type="ECO:0000313" key="9">
    <source>
        <dbReference type="Proteomes" id="UP001596044"/>
    </source>
</evidence>
<feature type="transmembrane region" description="Helical" evidence="6">
    <location>
        <begin position="582"/>
        <end position="608"/>
    </location>
</feature>
<comment type="subcellular location">
    <subcellularLocation>
        <location evidence="1 6">Cell membrane</location>
        <topology evidence="1 6">Multi-pass membrane protein</topology>
    </subcellularLocation>
</comment>
<feature type="transmembrane region" description="Helical" evidence="6">
    <location>
        <begin position="197"/>
        <end position="216"/>
    </location>
</feature>
<feature type="transmembrane region" description="Helical" evidence="6">
    <location>
        <begin position="105"/>
        <end position="127"/>
    </location>
</feature>
<feature type="transmembrane region" description="Helical" evidence="6">
    <location>
        <begin position="236"/>
        <end position="258"/>
    </location>
</feature>
<evidence type="ECO:0000256" key="4">
    <source>
        <dbReference type="ARBA" id="ARBA00022989"/>
    </source>
</evidence>
<sequence length="647" mass="72351">MTLFSLARKNMKNNFINYFLYFGSMIFSILIYFVFVSLKYDQTAQSAMADSAKINTAFSGASVVLLIFVAIFIGYSNSFFTRKRKKEVGLYALLGLRNKQIGRMLFYENFLMSLFALTIGIGLGSFLTKWFVQLLMKLMGYDVIAKFAISSSAIVNTAIVFLIIALFNSIQGYLLIYRFKLIDLFRADAEGEQEPKTSIQVALLSVLMIGCGYWIALQDIGKSKIWGTLGMGTTALLILILVVIGTYFLFSTLTLTLLKLSMKNKKRYWKGIRLIGRSQLFYRIRGNARTLTIIAVLSATTLTAVGTAYSLYYNSRSMSELMSPNSYMFIANSPNQAQKVQDVISANTNHKVNYHLSVPAIQIDADTSNIMSGSRSTKRTFTLISSESFNKLAAVHKKKDTLSLTGNETVILIPFYKEGQSPDYLGKSIKLLTGHKGETITFSGLKPYTLLNVEITFSTLVVSDELFASLAKKMKPLQLETYGISNDTKAEELTTDIEQLLPRSEEMPSLSSFYRDYSQGLQSSGLLIYMAGFLGLVFLAATGSMIYFKQLTEANADKGRYQILHKIGVNKKEIKRSIAKQVAFIFALPLFAGIAHCSVALSVLSSVLQRNLTVPVLICISVYSLIYFVYYLFTVQSYYKIVVTQPK</sequence>
<keyword evidence="3 6" id="KW-0812">Transmembrane</keyword>
<keyword evidence="2 6" id="KW-1003">Cell membrane</keyword>
<gene>
    <name evidence="8" type="ORF">ACFPOG_21730</name>
</gene>
<organism evidence="8 9">
    <name type="scientific">Paenibacillus aestuarii</name>
    <dbReference type="NCBI Taxonomy" id="516965"/>
    <lineage>
        <taxon>Bacteria</taxon>
        <taxon>Bacillati</taxon>
        <taxon>Bacillota</taxon>
        <taxon>Bacilli</taxon>
        <taxon>Bacillales</taxon>
        <taxon>Paenibacillaceae</taxon>
        <taxon>Paenibacillus</taxon>
    </lineage>
</organism>
<dbReference type="Pfam" id="PF02687">
    <property type="entry name" value="FtsX"/>
    <property type="match status" value="1"/>
</dbReference>
<dbReference type="PANTHER" id="PTHR46795:SF3">
    <property type="entry name" value="ABC TRANSPORTER PERMEASE"/>
    <property type="match status" value="1"/>
</dbReference>
<dbReference type="InterPro" id="IPR003838">
    <property type="entry name" value="ABC3_permease_C"/>
</dbReference>
<evidence type="ECO:0000313" key="8">
    <source>
        <dbReference type="EMBL" id="MFC5450880.1"/>
    </source>
</evidence>
<comment type="similarity">
    <text evidence="6">Belongs to the ABC-4 integral membrane protein family.</text>
</comment>
<keyword evidence="4 6" id="KW-1133">Transmembrane helix</keyword>
<dbReference type="PIRSF" id="PIRSF018968">
    <property type="entry name" value="ABC_permease_BceB"/>
    <property type="match status" value="1"/>
</dbReference>
<dbReference type="PANTHER" id="PTHR46795">
    <property type="entry name" value="ABC TRANSPORTER PERMEASE-RELATED-RELATED"/>
    <property type="match status" value="1"/>
</dbReference>
<dbReference type="InterPro" id="IPR052536">
    <property type="entry name" value="ABC-4_Integral_Memb_Prot"/>
</dbReference>
<evidence type="ECO:0000256" key="6">
    <source>
        <dbReference type="PIRNR" id="PIRNR018968"/>
    </source>
</evidence>
<evidence type="ECO:0000256" key="1">
    <source>
        <dbReference type="ARBA" id="ARBA00004651"/>
    </source>
</evidence>
<keyword evidence="6" id="KW-0813">Transport</keyword>
<accession>A0ABW0KC00</accession>
<evidence type="ECO:0000256" key="2">
    <source>
        <dbReference type="ARBA" id="ARBA00022475"/>
    </source>
</evidence>
<evidence type="ECO:0000256" key="5">
    <source>
        <dbReference type="ARBA" id="ARBA00023136"/>
    </source>
</evidence>
<comment type="caution">
    <text evidence="8">The sequence shown here is derived from an EMBL/GenBank/DDBJ whole genome shotgun (WGS) entry which is preliminary data.</text>
</comment>
<keyword evidence="9" id="KW-1185">Reference proteome</keyword>
<feature type="domain" description="ABC3 transporter permease C-terminal" evidence="7">
    <location>
        <begin position="61"/>
        <end position="173"/>
    </location>
</feature>
<evidence type="ECO:0000256" key="3">
    <source>
        <dbReference type="ARBA" id="ARBA00022692"/>
    </source>
</evidence>
<evidence type="ECO:0000259" key="7">
    <source>
        <dbReference type="Pfam" id="PF02687"/>
    </source>
</evidence>
<dbReference type="EMBL" id="JBHSMJ010000029">
    <property type="protein sequence ID" value="MFC5450880.1"/>
    <property type="molecule type" value="Genomic_DNA"/>
</dbReference>
<dbReference type="Proteomes" id="UP001596044">
    <property type="component" value="Unassembled WGS sequence"/>
</dbReference>
<feature type="transmembrane region" description="Helical" evidence="6">
    <location>
        <begin position="58"/>
        <end position="76"/>
    </location>
</feature>
<feature type="transmembrane region" description="Helical" evidence="6">
    <location>
        <begin position="291"/>
        <end position="312"/>
    </location>
</feature>
<feature type="transmembrane region" description="Helical" evidence="6">
    <location>
        <begin position="526"/>
        <end position="548"/>
    </location>
</feature>
<proteinExistence type="inferred from homology"/>